<evidence type="ECO:0000313" key="3">
    <source>
        <dbReference type="Proteomes" id="UP000183940"/>
    </source>
</evidence>
<evidence type="ECO:0000256" key="1">
    <source>
        <dbReference type="SAM" id="MobiDB-lite"/>
    </source>
</evidence>
<dbReference type="STRING" id="1925591.BI308_03855"/>
<protein>
    <recommendedName>
        <fullName evidence="4">Gas vesicle protein</fullName>
    </recommendedName>
</protein>
<feature type="region of interest" description="Disordered" evidence="1">
    <location>
        <begin position="66"/>
        <end position="108"/>
    </location>
</feature>
<proteinExistence type="predicted"/>
<name>A0A1L9QWE6_9CYAN</name>
<gene>
    <name evidence="2" type="ORF">BI308_03855</name>
</gene>
<comment type="caution">
    <text evidence="2">The sequence shown here is derived from an EMBL/GenBank/DDBJ whole genome shotgun (WGS) entry which is preliminary data.</text>
</comment>
<dbReference type="EMBL" id="MLAW01000004">
    <property type="protein sequence ID" value="OJJ26956.1"/>
    <property type="molecule type" value="Genomic_DNA"/>
</dbReference>
<dbReference type="Proteomes" id="UP000183940">
    <property type="component" value="Unassembled WGS sequence"/>
</dbReference>
<accession>A0A1L9QWE6</accession>
<dbReference type="AlphaFoldDB" id="A0A1L9QWE6"/>
<reference evidence="2" key="1">
    <citation type="submission" date="2016-10" db="EMBL/GenBank/DDBJ databases">
        <title>CRISPR-Cas defence system in Roseofilum reptotaenium: evidence of a bacteriophage-cyanobacterium arms race in the coral black band disease.</title>
        <authorList>
            <person name="Buerger P."/>
            <person name="Wood-Charlson E.M."/>
            <person name="Weynberg K.D."/>
            <person name="Willis B."/>
            <person name="Van Oppen M.J."/>
        </authorList>
    </citation>
    <scope>NUCLEOTIDE SEQUENCE [LARGE SCALE GENOMIC DNA]</scope>
    <source>
        <strain evidence="2">AO1-A</strain>
    </source>
</reference>
<keyword evidence="3" id="KW-1185">Reference proteome</keyword>
<evidence type="ECO:0000313" key="2">
    <source>
        <dbReference type="EMBL" id="OJJ26956.1"/>
    </source>
</evidence>
<feature type="region of interest" description="Disordered" evidence="1">
    <location>
        <begin position="1"/>
        <end position="21"/>
    </location>
</feature>
<sequence>MKRPISRRSIPPKISTIPRQQSEASDYLNLYQLAVEKQRLSQELQTIEQRSQQIEKRLAVINHQMDRLKKNTPSPGATSVSNPSLPGLNPTKQSSGRSTGYETFMLDY</sequence>
<evidence type="ECO:0008006" key="4">
    <source>
        <dbReference type="Google" id="ProtNLM"/>
    </source>
</evidence>
<feature type="compositionally biased region" description="Polar residues" evidence="1">
    <location>
        <begin position="71"/>
        <end position="101"/>
    </location>
</feature>
<organism evidence="2 3">
    <name type="scientific">Roseofilum reptotaenium AO1-A</name>
    <dbReference type="NCBI Taxonomy" id="1925591"/>
    <lineage>
        <taxon>Bacteria</taxon>
        <taxon>Bacillati</taxon>
        <taxon>Cyanobacteriota</taxon>
        <taxon>Cyanophyceae</taxon>
        <taxon>Desertifilales</taxon>
        <taxon>Desertifilaceae</taxon>
        <taxon>Roseofilum</taxon>
    </lineage>
</organism>